<dbReference type="SUPFAM" id="SSF52266">
    <property type="entry name" value="SGNH hydrolase"/>
    <property type="match status" value="1"/>
</dbReference>
<evidence type="ECO:0000313" key="3">
    <source>
        <dbReference type="Proteomes" id="UP000429958"/>
    </source>
</evidence>
<dbReference type="Pfam" id="PF13472">
    <property type="entry name" value="Lipase_GDSL_2"/>
    <property type="match status" value="1"/>
</dbReference>
<name>A0A7X2NJ12_9CLOT</name>
<dbReference type="InterPro" id="IPR013830">
    <property type="entry name" value="SGNH_hydro"/>
</dbReference>
<dbReference type="Proteomes" id="UP000429958">
    <property type="component" value="Unassembled WGS sequence"/>
</dbReference>
<comment type="caution">
    <text evidence="2">The sequence shown here is derived from an EMBL/GenBank/DDBJ whole genome shotgun (WGS) entry which is preliminary data.</text>
</comment>
<dbReference type="InterPro" id="IPR051532">
    <property type="entry name" value="Ester_Hydrolysis_Enzymes"/>
</dbReference>
<dbReference type="PANTHER" id="PTHR30383:SF5">
    <property type="entry name" value="SGNH HYDROLASE-TYPE ESTERASE DOMAIN-CONTAINING PROTEIN"/>
    <property type="match status" value="1"/>
</dbReference>
<dbReference type="GO" id="GO:0004622">
    <property type="term" value="F:phosphatidylcholine lysophospholipase activity"/>
    <property type="evidence" value="ECO:0007669"/>
    <property type="project" value="TreeGrafter"/>
</dbReference>
<keyword evidence="3" id="KW-1185">Reference proteome</keyword>
<dbReference type="Gene3D" id="3.40.50.1110">
    <property type="entry name" value="SGNH hydrolase"/>
    <property type="match status" value="1"/>
</dbReference>
<gene>
    <name evidence="2" type="ORF">FYJ39_04300</name>
</gene>
<dbReference type="AlphaFoldDB" id="A0A7X2NJ12"/>
<dbReference type="PANTHER" id="PTHR30383">
    <property type="entry name" value="THIOESTERASE 1/PROTEASE 1/LYSOPHOSPHOLIPASE L1"/>
    <property type="match status" value="1"/>
</dbReference>
<sequence length="236" mass="27618">MMTTEDGYMRLEYFSQYAAADSRRKEFDIRNHSLLRMRRKPDFLFIGDSITHYWELGAFFHRPEQLIVNRGIGGDTTAYLRKRFYVDALQLQPVNCILGIGINDSIDLEGDYWKQLKPLPYDTVCSEACENVADIIRQAKESKSRLILTSLLPIRIPILQREPIRKQYIRDMNGWLEETARRDGLIFVDYYSAMTDWQTDTVKDGLTYDGLHPNGRGYEVMAEVLQKKLLEYDILL</sequence>
<protein>
    <recommendedName>
        <fullName evidence="1">SGNH hydrolase-type esterase domain-containing protein</fullName>
    </recommendedName>
</protein>
<proteinExistence type="predicted"/>
<feature type="domain" description="SGNH hydrolase-type esterase" evidence="1">
    <location>
        <begin position="45"/>
        <end position="220"/>
    </location>
</feature>
<dbReference type="InterPro" id="IPR036514">
    <property type="entry name" value="SGNH_hydro_sf"/>
</dbReference>
<reference evidence="2 3" key="1">
    <citation type="submission" date="2019-08" db="EMBL/GenBank/DDBJ databases">
        <title>In-depth cultivation of the pig gut microbiome towards novel bacterial diversity and tailored functional studies.</title>
        <authorList>
            <person name="Wylensek D."/>
            <person name="Hitch T.C.A."/>
            <person name="Clavel T."/>
        </authorList>
    </citation>
    <scope>NUCLEOTIDE SEQUENCE [LARGE SCALE GENOMIC DNA]</scope>
    <source>
        <strain evidence="2 3">WCA-389-WT-23D1</strain>
    </source>
</reference>
<evidence type="ECO:0000313" key="2">
    <source>
        <dbReference type="EMBL" id="MSS35824.1"/>
    </source>
</evidence>
<organism evidence="2 3">
    <name type="scientific">Clostridium porci</name>
    <dbReference type="NCBI Taxonomy" id="2605778"/>
    <lineage>
        <taxon>Bacteria</taxon>
        <taxon>Bacillati</taxon>
        <taxon>Bacillota</taxon>
        <taxon>Clostridia</taxon>
        <taxon>Eubacteriales</taxon>
        <taxon>Clostridiaceae</taxon>
        <taxon>Clostridium</taxon>
    </lineage>
</organism>
<evidence type="ECO:0000259" key="1">
    <source>
        <dbReference type="Pfam" id="PF13472"/>
    </source>
</evidence>
<accession>A0A7X2NJ12</accession>
<dbReference type="EMBL" id="VUMD01000003">
    <property type="protein sequence ID" value="MSS35824.1"/>
    <property type="molecule type" value="Genomic_DNA"/>
</dbReference>